<name>A0A9P6B2L6_9AGAM</name>
<dbReference type="Gene3D" id="3.60.110.10">
    <property type="entry name" value="Carbon-nitrogen hydrolase"/>
    <property type="match status" value="1"/>
</dbReference>
<dbReference type="Proteomes" id="UP000886523">
    <property type="component" value="Unassembled WGS sequence"/>
</dbReference>
<dbReference type="GO" id="GO:0030163">
    <property type="term" value="P:protein catabolic process"/>
    <property type="evidence" value="ECO:0007669"/>
    <property type="project" value="TreeGrafter"/>
</dbReference>
<protein>
    <recommendedName>
        <fullName evidence="1">CN hydrolase domain-containing protein</fullName>
    </recommendedName>
</protein>
<dbReference type="EMBL" id="MU128939">
    <property type="protein sequence ID" value="KAF9516493.1"/>
    <property type="molecule type" value="Genomic_DNA"/>
</dbReference>
<dbReference type="GO" id="GO:0070773">
    <property type="term" value="F:protein-N-terminal glutamine amidohydrolase activity"/>
    <property type="evidence" value="ECO:0007669"/>
    <property type="project" value="InterPro"/>
</dbReference>
<proteinExistence type="predicted"/>
<organism evidence="2 3">
    <name type="scientific">Hydnum rufescens UP504</name>
    <dbReference type="NCBI Taxonomy" id="1448309"/>
    <lineage>
        <taxon>Eukaryota</taxon>
        <taxon>Fungi</taxon>
        <taxon>Dikarya</taxon>
        <taxon>Basidiomycota</taxon>
        <taxon>Agaricomycotina</taxon>
        <taxon>Agaricomycetes</taxon>
        <taxon>Cantharellales</taxon>
        <taxon>Hydnaceae</taxon>
        <taxon>Hydnum</taxon>
    </lineage>
</organism>
<sequence>MYSTPNRIWILKHLSRRARFPLVNTAANRRLYLPAMPLNIAMVQLDPQIGLVDNNIKKAKELTKTLQPGSVDLLCFPEMAFTGYSFPDLASITPHLETPTEGPTVDFCSALAKRIGCFVAVGYPERLPSFSLNEVLAANSALLISRDGTVISNYRKTNLFEVDKPWAQPGSGFTAHDLPEPLGRLSLGICMDLNPNPPHLWASSAGPFELADFSRNQNCRLLILLCNWLDSKVDPETSWDICTINHWIARLRPLWDAREGETLEADQERIVVICNRVGVERGNIFAGSSIIFRMSRSAEEPECVGVMRRNEEAVKTWAV</sequence>
<dbReference type="GO" id="GO:0008418">
    <property type="term" value="F:protein-N-terminal asparagine amidohydrolase activity"/>
    <property type="evidence" value="ECO:0007669"/>
    <property type="project" value="InterPro"/>
</dbReference>
<evidence type="ECO:0000259" key="1">
    <source>
        <dbReference type="PROSITE" id="PS50263"/>
    </source>
</evidence>
<dbReference type="PROSITE" id="PS50263">
    <property type="entry name" value="CN_HYDROLASE"/>
    <property type="match status" value="1"/>
</dbReference>
<dbReference type="InterPro" id="IPR003010">
    <property type="entry name" value="C-N_Hydrolase"/>
</dbReference>
<evidence type="ECO:0000313" key="3">
    <source>
        <dbReference type="Proteomes" id="UP000886523"/>
    </source>
</evidence>
<reference evidence="2" key="1">
    <citation type="journal article" date="2020" name="Nat. Commun.">
        <title>Large-scale genome sequencing of mycorrhizal fungi provides insights into the early evolution of symbiotic traits.</title>
        <authorList>
            <person name="Miyauchi S."/>
            <person name="Kiss E."/>
            <person name="Kuo A."/>
            <person name="Drula E."/>
            <person name="Kohler A."/>
            <person name="Sanchez-Garcia M."/>
            <person name="Morin E."/>
            <person name="Andreopoulos B."/>
            <person name="Barry K.W."/>
            <person name="Bonito G."/>
            <person name="Buee M."/>
            <person name="Carver A."/>
            <person name="Chen C."/>
            <person name="Cichocki N."/>
            <person name="Clum A."/>
            <person name="Culley D."/>
            <person name="Crous P.W."/>
            <person name="Fauchery L."/>
            <person name="Girlanda M."/>
            <person name="Hayes R.D."/>
            <person name="Keri Z."/>
            <person name="LaButti K."/>
            <person name="Lipzen A."/>
            <person name="Lombard V."/>
            <person name="Magnuson J."/>
            <person name="Maillard F."/>
            <person name="Murat C."/>
            <person name="Nolan M."/>
            <person name="Ohm R.A."/>
            <person name="Pangilinan J."/>
            <person name="Pereira M.F."/>
            <person name="Perotto S."/>
            <person name="Peter M."/>
            <person name="Pfister S."/>
            <person name="Riley R."/>
            <person name="Sitrit Y."/>
            <person name="Stielow J.B."/>
            <person name="Szollosi G."/>
            <person name="Zifcakova L."/>
            <person name="Stursova M."/>
            <person name="Spatafora J.W."/>
            <person name="Tedersoo L."/>
            <person name="Vaario L.M."/>
            <person name="Yamada A."/>
            <person name="Yan M."/>
            <person name="Wang P."/>
            <person name="Xu J."/>
            <person name="Bruns T."/>
            <person name="Baldrian P."/>
            <person name="Vilgalys R."/>
            <person name="Dunand C."/>
            <person name="Henrissat B."/>
            <person name="Grigoriev I.V."/>
            <person name="Hibbett D."/>
            <person name="Nagy L.G."/>
            <person name="Martin F.M."/>
        </authorList>
    </citation>
    <scope>NUCLEOTIDE SEQUENCE</scope>
    <source>
        <strain evidence="2">UP504</strain>
    </source>
</reference>
<dbReference type="PANTHER" id="PTHR11750:SF26">
    <property type="entry name" value="PROTEIN N-TERMINAL AMIDASE"/>
    <property type="match status" value="1"/>
</dbReference>
<dbReference type="InterPro" id="IPR039703">
    <property type="entry name" value="Nta1"/>
</dbReference>
<dbReference type="SUPFAM" id="SSF56317">
    <property type="entry name" value="Carbon-nitrogen hydrolase"/>
    <property type="match status" value="1"/>
</dbReference>
<dbReference type="AlphaFoldDB" id="A0A9P6B2L6"/>
<dbReference type="OrthoDB" id="201515at2759"/>
<evidence type="ECO:0000313" key="2">
    <source>
        <dbReference type="EMBL" id="KAF9516493.1"/>
    </source>
</evidence>
<dbReference type="Pfam" id="PF00795">
    <property type="entry name" value="CN_hydrolase"/>
    <property type="match status" value="1"/>
</dbReference>
<dbReference type="PANTHER" id="PTHR11750">
    <property type="entry name" value="PROTEIN N-TERMINAL AMIDASE"/>
    <property type="match status" value="1"/>
</dbReference>
<accession>A0A9P6B2L6</accession>
<keyword evidence="3" id="KW-1185">Reference proteome</keyword>
<gene>
    <name evidence="2" type="ORF">BS47DRAFT_1315323</name>
</gene>
<comment type="caution">
    <text evidence="2">The sequence shown here is derived from an EMBL/GenBank/DDBJ whole genome shotgun (WGS) entry which is preliminary data.</text>
</comment>
<dbReference type="InterPro" id="IPR036526">
    <property type="entry name" value="C-N_Hydrolase_sf"/>
</dbReference>
<feature type="domain" description="CN hydrolase" evidence="1">
    <location>
        <begin position="38"/>
        <end position="319"/>
    </location>
</feature>